<comment type="caution">
    <text evidence="1">The sequence shown here is derived from an EMBL/GenBank/DDBJ whole genome shotgun (WGS) entry which is preliminary data.</text>
</comment>
<evidence type="ECO:0000313" key="1">
    <source>
        <dbReference type="EMBL" id="KAG8571399.1"/>
    </source>
</evidence>
<gene>
    <name evidence="1" type="ORF">GDO81_011630</name>
</gene>
<name>A0AAV7BFM0_ENGPU</name>
<dbReference type="Proteomes" id="UP000824782">
    <property type="component" value="Unassembled WGS sequence"/>
</dbReference>
<dbReference type="AlphaFoldDB" id="A0AAV7BFM0"/>
<accession>A0AAV7BFM0</accession>
<sequence length="121" mass="13381">MISLPVDSVPPKAHLTLLDTGRDSAPFSRLSVQLPPLSCARSLQYTPPTQYSCKPDRDHKPTILSFFLQNAFYLTARICINDQRGRRIGSNSRGCWKIGKPPSVCISALLVLLHLCSAIKC</sequence>
<organism evidence="1 2">
    <name type="scientific">Engystomops pustulosus</name>
    <name type="common">Tungara frog</name>
    <name type="synonym">Physalaemus pustulosus</name>
    <dbReference type="NCBI Taxonomy" id="76066"/>
    <lineage>
        <taxon>Eukaryota</taxon>
        <taxon>Metazoa</taxon>
        <taxon>Chordata</taxon>
        <taxon>Craniata</taxon>
        <taxon>Vertebrata</taxon>
        <taxon>Euteleostomi</taxon>
        <taxon>Amphibia</taxon>
        <taxon>Batrachia</taxon>
        <taxon>Anura</taxon>
        <taxon>Neobatrachia</taxon>
        <taxon>Hyloidea</taxon>
        <taxon>Leptodactylidae</taxon>
        <taxon>Leiuperinae</taxon>
        <taxon>Engystomops</taxon>
    </lineage>
</organism>
<keyword evidence="2" id="KW-1185">Reference proteome</keyword>
<dbReference type="EMBL" id="WNYA01000005">
    <property type="protein sequence ID" value="KAG8571399.1"/>
    <property type="molecule type" value="Genomic_DNA"/>
</dbReference>
<protein>
    <submittedName>
        <fullName evidence="1">Uncharacterized protein</fullName>
    </submittedName>
</protein>
<reference evidence="1" key="1">
    <citation type="thesis" date="2020" institute="ProQuest LLC" country="789 East Eisenhower Parkway, Ann Arbor, MI, USA">
        <title>Comparative Genomics and Chromosome Evolution.</title>
        <authorList>
            <person name="Mudd A.B."/>
        </authorList>
    </citation>
    <scope>NUCLEOTIDE SEQUENCE</scope>
    <source>
        <strain evidence="1">237g6f4</strain>
        <tissue evidence="1">Blood</tissue>
    </source>
</reference>
<proteinExistence type="predicted"/>
<evidence type="ECO:0000313" key="2">
    <source>
        <dbReference type="Proteomes" id="UP000824782"/>
    </source>
</evidence>